<feature type="transmembrane region" description="Helical" evidence="6">
    <location>
        <begin position="205"/>
        <end position="227"/>
    </location>
</feature>
<dbReference type="PANTHER" id="PTHR21716:SF4">
    <property type="entry name" value="TRANSMEMBRANE PROTEIN 245"/>
    <property type="match status" value="1"/>
</dbReference>
<feature type="transmembrane region" description="Helical" evidence="6">
    <location>
        <begin position="148"/>
        <end position="170"/>
    </location>
</feature>
<feature type="transmembrane region" description="Helical" evidence="6">
    <location>
        <begin position="233"/>
        <end position="260"/>
    </location>
</feature>
<feature type="transmembrane region" description="Helical" evidence="6">
    <location>
        <begin position="63"/>
        <end position="85"/>
    </location>
</feature>
<dbReference type="InterPro" id="IPR002549">
    <property type="entry name" value="AI-2E-like"/>
</dbReference>
<sequence length="344" mass="37656">MQNQKIQKLFFLILVAIALVLTGFILLPYLSILALTAALAIVFTPLNNLLLKTFKQSRTITTLVSVFLILLIVLAPLTFFGWQIFQEAKNLYGQTRASHSPVSDFMAGLQIKIQHYFPRINFNFNKIININGLAEQSLSWMLKHSGSLFSGFAKIALGFVLSIISLFYFLKDGPEIKKYLIKISPLSDQHDQLLFLKIKMAMASVLKGTLLIAIVQGIFAGLGFKIFGVPSAALWGCLTVIAALIPGLGVSLTIAPVIAYLLINGHLWSGLGMALWGIVAVGLIDNILNPRLMKKGLEIHPLLILLSVLGGIQVFGPMGFLLGPIIVSFSAALLKIYPELVLEK</sequence>
<gene>
    <name evidence="7" type="ORF">COT20_01095</name>
</gene>
<feature type="transmembrane region" description="Helical" evidence="6">
    <location>
        <begin position="32"/>
        <end position="51"/>
    </location>
</feature>
<feature type="transmembrane region" description="Helical" evidence="6">
    <location>
        <begin position="9"/>
        <end position="26"/>
    </location>
</feature>
<comment type="caution">
    <text evidence="7">The sequence shown here is derived from an EMBL/GenBank/DDBJ whole genome shotgun (WGS) entry which is preliminary data.</text>
</comment>
<keyword evidence="4 6" id="KW-1133">Transmembrane helix</keyword>
<dbReference type="AlphaFoldDB" id="A0A2M6XUY2"/>
<evidence type="ECO:0000313" key="8">
    <source>
        <dbReference type="Proteomes" id="UP000229784"/>
    </source>
</evidence>
<accession>A0A2M6XUY2</accession>
<dbReference type="GO" id="GO:0016020">
    <property type="term" value="C:membrane"/>
    <property type="evidence" value="ECO:0007669"/>
    <property type="project" value="UniProtKB-SubCell"/>
</dbReference>
<dbReference type="PANTHER" id="PTHR21716">
    <property type="entry name" value="TRANSMEMBRANE PROTEIN"/>
    <property type="match status" value="1"/>
</dbReference>
<comment type="similarity">
    <text evidence="2">Belongs to the autoinducer-2 exporter (AI-2E) (TC 2.A.86) family.</text>
</comment>
<evidence type="ECO:0000256" key="1">
    <source>
        <dbReference type="ARBA" id="ARBA00004141"/>
    </source>
</evidence>
<dbReference type="Pfam" id="PF01594">
    <property type="entry name" value="AI-2E_transport"/>
    <property type="match status" value="1"/>
</dbReference>
<protein>
    <recommendedName>
        <fullName evidence="9">AI-2E family transporter</fullName>
    </recommendedName>
</protein>
<organism evidence="7 8">
    <name type="scientific">bacterium (Candidatus Gribaldobacteria) CG08_land_8_20_14_0_20_39_15</name>
    <dbReference type="NCBI Taxonomy" id="2014273"/>
    <lineage>
        <taxon>Bacteria</taxon>
        <taxon>Candidatus Gribaldobacteria</taxon>
    </lineage>
</organism>
<name>A0A2M6XUY2_9BACT</name>
<evidence type="ECO:0000256" key="4">
    <source>
        <dbReference type="ARBA" id="ARBA00022989"/>
    </source>
</evidence>
<evidence type="ECO:0000313" key="7">
    <source>
        <dbReference type="EMBL" id="PIU15884.1"/>
    </source>
</evidence>
<proteinExistence type="inferred from homology"/>
<evidence type="ECO:0000256" key="3">
    <source>
        <dbReference type="ARBA" id="ARBA00022692"/>
    </source>
</evidence>
<dbReference type="EMBL" id="PEXQ01000027">
    <property type="protein sequence ID" value="PIU15884.1"/>
    <property type="molecule type" value="Genomic_DNA"/>
</dbReference>
<evidence type="ECO:0000256" key="6">
    <source>
        <dbReference type="SAM" id="Phobius"/>
    </source>
</evidence>
<evidence type="ECO:0008006" key="9">
    <source>
        <dbReference type="Google" id="ProtNLM"/>
    </source>
</evidence>
<feature type="transmembrane region" description="Helical" evidence="6">
    <location>
        <begin position="267"/>
        <end position="284"/>
    </location>
</feature>
<comment type="subcellular location">
    <subcellularLocation>
        <location evidence="1">Membrane</location>
        <topology evidence="1">Multi-pass membrane protein</topology>
    </subcellularLocation>
</comment>
<evidence type="ECO:0000256" key="5">
    <source>
        <dbReference type="ARBA" id="ARBA00023136"/>
    </source>
</evidence>
<keyword evidence="3 6" id="KW-0812">Transmembrane</keyword>
<keyword evidence="5 6" id="KW-0472">Membrane</keyword>
<reference evidence="8" key="1">
    <citation type="submission" date="2017-09" db="EMBL/GenBank/DDBJ databases">
        <title>Depth-based differentiation of microbial function through sediment-hosted aquifers and enrichment of novel symbionts in the deep terrestrial subsurface.</title>
        <authorList>
            <person name="Probst A.J."/>
            <person name="Ladd B."/>
            <person name="Jarett J.K."/>
            <person name="Geller-Mcgrath D.E."/>
            <person name="Sieber C.M.K."/>
            <person name="Emerson J.B."/>
            <person name="Anantharaman K."/>
            <person name="Thomas B.C."/>
            <person name="Malmstrom R."/>
            <person name="Stieglmeier M."/>
            <person name="Klingl A."/>
            <person name="Woyke T."/>
            <person name="Ryan C.M."/>
            <person name="Banfield J.F."/>
        </authorList>
    </citation>
    <scope>NUCLEOTIDE SEQUENCE [LARGE SCALE GENOMIC DNA]</scope>
</reference>
<evidence type="ECO:0000256" key="2">
    <source>
        <dbReference type="ARBA" id="ARBA00009773"/>
    </source>
</evidence>
<dbReference type="Proteomes" id="UP000229784">
    <property type="component" value="Unassembled WGS sequence"/>
</dbReference>
<feature type="transmembrane region" description="Helical" evidence="6">
    <location>
        <begin position="304"/>
        <end position="334"/>
    </location>
</feature>